<feature type="compositionally biased region" description="Low complexity" evidence="5">
    <location>
        <begin position="84"/>
        <end position="94"/>
    </location>
</feature>
<feature type="domain" description="PHD-type" evidence="6">
    <location>
        <begin position="330"/>
        <end position="382"/>
    </location>
</feature>
<feature type="region of interest" description="Disordered" evidence="5">
    <location>
        <begin position="394"/>
        <end position="414"/>
    </location>
</feature>
<feature type="region of interest" description="Disordered" evidence="5">
    <location>
        <begin position="503"/>
        <end position="558"/>
    </location>
</feature>
<dbReference type="PANTHER" id="PTHR47672">
    <property type="entry name" value="E3 UBIQUITIN-PROTEIN LIGASE SNT2"/>
    <property type="match status" value="1"/>
</dbReference>
<feature type="region of interest" description="Disordered" evidence="5">
    <location>
        <begin position="1391"/>
        <end position="1435"/>
    </location>
</feature>
<protein>
    <submittedName>
        <fullName evidence="9">SANT domain-containing protein 2</fullName>
    </submittedName>
</protein>
<name>K0KKB6_WICCF</name>
<keyword evidence="1" id="KW-0479">Metal-binding</keyword>
<keyword evidence="3" id="KW-0862">Zinc</keyword>
<gene>
    <name evidence="9" type="ORF">BN7_5250</name>
</gene>
<dbReference type="InterPro" id="IPR017884">
    <property type="entry name" value="SANT_dom"/>
</dbReference>
<dbReference type="InterPro" id="IPR001965">
    <property type="entry name" value="Znf_PHD"/>
</dbReference>
<feature type="compositionally biased region" description="Low complexity" evidence="5">
    <location>
        <begin position="857"/>
        <end position="873"/>
    </location>
</feature>
<dbReference type="GO" id="GO:0003682">
    <property type="term" value="F:chromatin binding"/>
    <property type="evidence" value="ECO:0007669"/>
    <property type="project" value="InterPro"/>
</dbReference>
<dbReference type="PROSITE" id="PS50016">
    <property type="entry name" value="ZF_PHD_2"/>
    <property type="match status" value="1"/>
</dbReference>
<feature type="domain" description="SANT" evidence="8">
    <location>
        <begin position="649"/>
        <end position="700"/>
    </location>
</feature>
<evidence type="ECO:0000259" key="6">
    <source>
        <dbReference type="PROSITE" id="PS50016"/>
    </source>
</evidence>
<sequence length="1543" mass="176867">MASSKDTTMDDLQLTPNGSRPKRRTAKVDYTEKKDYEFDLPTGSDSSLKDQRETSTEIPDSSGSNGSGKQQGQKRKYVRKNQQGTSSAGSGTTTRADTPIQNGDEINDGGFPMNYQPKIKDPFFSHILDLQGAVVKDGIELQLSNGFKLFKDDNIYLICEPPGEPYYVGRIMGFVKNKQNQIQSQEEIKGENDDNELKVKTRKKYSVIEPAEGYKFKINWYYRARDISKHSTDSRLLYASMHSDTCPLQSFRGKCVVQHKDEIEDFEHFKTIPNQFWFDKLFDRYMIRFYDVLPTKNLTSLPKNYHTALMKRFGYIFVEQGKSKDMLQSPKSCAKCNQWCNHSDSIQCCECNEMYHMLCLDPPLYKKPARGFAWSCINCTKKLEGQKLLPNTEISKEDDNVKNSNNQSNNSIEKKLPSYEEAAIVFLRNDSDLNQQERRNQEEWSYRYLGMHAKLEDALDLQDRPYPRAASRLGPKNQLTGIHDWYDHIVEYYDNSQLDEQYQKNNVSSSSSSSKKKKIDGRRKQGKISSEEPEEDLKPLKVPKEYENMDPSDFPPWLQERPKGYIERGGEDTVTLQWKMPEHLNDVDDNEINDKIDEYIKKAAPIAEALDLLPNTPNFMDKILKNLLDSNYDFTKAETLNKLITRSNLKEPTFTNEEIKKFEDGVKEFGSELYPVAQLVKTQPVSMIVRFYYLWKKTKNGHLIWDNYEGRKKTKAKKNLNEEENENQDLGHSADDSSYDVNKSSKREFQCKHCKTNESMIWFRSPGAATQILTEEGEIIALCIRCARLWRRYAVIWEEPNEVLRKTGQKGGYGWKKKLESELMDDCNLILKAKAEYVSNNGDVSRKRKQPSVEPVNASDTSTNTTNNHTPINEPVKKAKVENTNTTATAKSISPSPEKKSNIKEKRQYNKKQSEQAKDEKPEILVSTIVAENPHVNLQQLITERYYHLTSNIYNSRLKFHEFPNQRSPLIAQSSSKLIKPITNNKKCAVCLEDSEPSTSLFCYGCGINLHPQCYGIDSDDVKNPFGSYKWYCDPCSNSLNPLISTNYKCCLCGIYHNDEIIKAGLKRTNDGKWVHMLCALMNPHVKILDTGMLQPIFGIQKAIAHKYKEGKNSKCCEICNIPVTLKEAQQPNNKTHIGFKIITENKPDSKCIKIGNIFGKLTPIVICERHEITSLNFDFISFTTEVKRYKQSNVGTALQVYIEDIKKPNLNGLTGVQGRFAEFQDSLKILQDSQIKIEENEDELNEDSNNSKNCESCGTNKTLKWIKTKNGKKCYNCDVKDQNDQDVEMKDVNDDDTIDSRDNDENVYEKIVEISNGELYGQNYGIIDYNDHVDKPAGADEPEFYEFQATPQHQQQPQQLPFKNGKVSEYRYYPPPPSKEEELLPSMMKLSKNNNDSSSSNYSSIDQVQTLNTPPPVLRSQLEPNSGLATPTPSKIIRNEISDNSILKHPSVLASNVVTKSDEINKHSIKSIMNNEEPIKIDNVEKEVKEEAKEEVKEEVKEGAKEDVEQVGNEQEKKETEKQKEKEEHVETKKMSINNILG</sequence>
<dbReference type="GO" id="GO:0008270">
    <property type="term" value="F:zinc ion binding"/>
    <property type="evidence" value="ECO:0007669"/>
    <property type="project" value="UniProtKB-KW"/>
</dbReference>
<dbReference type="GO" id="GO:0006355">
    <property type="term" value="P:regulation of DNA-templated transcription"/>
    <property type="evidence" value="ECO:0007669"/>
    <property type="project" value="UniProtKB-ARBA"/>
</dbReference>
<feature type="compositionally biased region" description="Polar residues" evidence="5">
    <location>
        <begin position="882"/>
        <end position="895"/>
    </location>
</feature>
<dbReference type="Gene3D" id="2.30.30.490">
    <property type="match status" value="1"/>
</dbReference>
<dbReference type="SMART" id="SM00439">
    <property type="entry name" value="BAH"/>
    <property type="match status" value="1"/>
</dbReference>
<dbReference type="Proteomes" id="UP000009328">
    <property type="component" value="Unassembled WGS sequence"/>
</dbReference>
<dbReference type="InterPro" id="IPR001025">
    <property type="entry name" value="BAH_dom"/>
</dbReference>
<evidence type="ECO:0000256" key="2">
    <source>
        <dbReference type="ARBA" id="ARBA00022771"/>
    </source>
</evidence>
<dbReference type="InterPro" id="IPR019787">
    <property type="entry name" value="Znf_PHD-finger"/>
</dbReference>
<feature type="region of interest" description="Disordered" evidence="5">
    <location>
        <begin position="719"/>
        <end position="739"/>
    </location>
</feature>
<dbReference type="HOGENOM" id="CLU_001514_2_0_1"/>
<feature type="compositionally biased region" description="Basic residues" evidence="5">
    <location>
        <begin position="514"/>
        <end position="526"/>
    </location>
</feature>
<feature type="compositionally biased region" description="Low complexity" evidence="5">
    <location>
        <begin position="1392"/>
        <end position="1405"/>
    </location>
</feature>
<keyword evidence="10" id="KW-1185">Reference proteome</keyword>
<evidence type="ECO:0000259" key="7">
    <source>
        <dbReference type="PROSITE" id="PS51038"/>
    </source>
</evidence>
<dbReference type="InParanoid" id="K0KKB6"/>
<dbReference type="Gene3D" id="1.10.10.60">
    <property type="entry name" value="Homeodomain-like"/>
    <property type="match status" value="1"/>
</dbReference>
<dbReference type="CDD" id="cd15497">
    <property type="entry name" value="PHD1_Snt2p_like"/>
    <property type="match status" value="1"/>
</dbReference>
<feature type="compositionally biased region" description="Polar residues" evidence="5">
    <location>
        <begin position="1423"/>
        <end position="1434"/>
    </location>
</feature>
<evidence type="ECO:0000256" key="3">
    <source>
        <dbReference type="ARBA" id="ARBA00022833"/>
    </source>
</evidence>
<evidence type="ECO:0000313" key="10">
    <source>
        <dbReference type="Proteomes" id="UP000009328"/>
    </source>
</evidence>
<dbReference type="InterPro" id="IPR013083">
    <property type="entry name" value="Znf_RING/FYVE/PHD"/>
</dbReference>
<feature type="compositionally biased region" description="Low complexity" evidence="5">
    <location>
        <begin position="61"/>
        <end position="71"/>
    </location>
</feature>
<dbReference type="GO" id="GO:0004842">
    <property type="term" value="F:ubiquitin-protein transferase activity"/>
    <property type="evidence" value="ECO:0007669"/>
    <property type="project" value="TreeGrafter"/>
</dbReference>
<evidence type="ECO:0000256" key="4">
    <source>
        <dbReference type="PROSITE-ProRule" id="PRU00146"/>
    </source>
</evidence>
<feature type="compositionally biased region" description="Basic and acidic residues" evidence="5">
    <location>
        <begin position="26"/>
        <end position="37"/>
    </location>
</feature>
<dbReference type="Pfam" id="PF01426">
    <property type="entry name" value="BAH"/>
    <property type="match status" value="1"/>
</dbReference>
<evidence type="ECO:0000313" key="9">
    <source>
        <dbReference type="EMBL" id="CCH45665.1"/>
    </source>
</evidence>
<dbReference type="Pfam" id="PF00628">
    <property type="entry name" value="PHD"/>
    <property type="match status" value="2"/>
</dbReference>
<feature type="compositionally biased region" description="Basic and acidic residues" evidence="5">
    <location>
        <begin position="897"/>
        <end position="920"/>
    </location>
</feature>
<dbReference type="SMART" id="SM00249">
    <property type="entry name" value="PHD"/>
    <property type="match status" value="2"/>
</dbReference>
<feature type="compositionally biased region" description="Basic and acidic residues" evidence="5">
    <location>
        <begin position="536"/>
        <end position="547"/>
    </location>
</feature>
<feature type="region of interest" description="Disordered" evidence="5">
    <location>
        <begin position="1494"/>
        <end position="1543"/>
    </location>
</feature>
<feature type="region of interest" description="Disordered" evidence="5">
    <location>
        <begin position="1"/>
        <end position="114"/>
    </location>
</feature>
<dbReference type="eggNOG" id="KOG0955">
    <property type="taxonomic scope" value="Eukaryota"/>
</dbReference>
<organism evidence="9 10">
    <name type="scientific">Wickerhamomyces ciferrii (strain ATCC 14091 / BCRC 22168 / CBS 111 / JCM 3599 / NBRC 0793 / NRRL Y-1031 F-60-10)</name>
    <name type="common">Yeast</name>
    <name type="synonym">Pichia ciferrii</name>
    <dbReference type="NCBI Taxonomy" id="1206466"/>
    <lineage>
        <taxon>Eukaryota</taxon>
        <taxon>Fungi</taxon>
        <taxon>Dikarya</taxon>
        <taxon>Ascomycota</taxon>
        <taxon>Saccharomycotina</taxon>
        <taxon>Saccharomycetes</taxon>
        <taxon>Phaffomycetales</taxon>
        <taxon>Wickerhamomycetaceae</taxon>
        <taxon>Wickerhamomyces</taxon>
    </lineage>
</organism>
<dbReference type="PROSITE" id="PS51038">
    <property type="entry name" value="BAH"/>
    <property type="match status" value="1"/>
</dbReference>
<dbReference type="PROSITE" id="PS51293">
    <property type="entry name" value="SANT"/>
    <property type="match status" value="1"/>
</dbReference>
<dbReference type="InterPro" id="IPR009057">
    <property type="entry name" value="Homeodomain-like_sf"/>
</dbReference>
<proteinExistence type="predicted"/>
<dbReference type="GO" id="GO:0005694">
    <property type="term" value="C:chromosome"/>
    <property type="evidence" value="ECO:0007669"/>
    <property type="project" value="UniProtKB-ARBA"/>
</dbReference>
<reference evidence="9 10" key="1">
    <citation type="journal article" date="2012" name="Eukaryot. Cell">
        <title>Draft genome sequence of Wickerhamomyces ciferrii NRRL Y-1031 F-60-10.</title>
        <authorList>
            <person name="Schneider J."/>
            <person name="Andrea H."/>
            <person name="Blom J."/>
            <person name="Jaenicke S."/>
            <person name="Ruckert C."/>
            <person name="Schorsch C."/>
            <person name="Szczepanowski R."/>
            <person name="Farwick M."/>
            <person name="Goesmann A."/>
            <person name="Puhler A."/>
            <person name="Schaffer S."/>
            <person name="Tauch A."/>
            <person name="Kohler T."/>
            <person name="Brinkrolf K."/>
        </authorList>
    </citation>
    <scope>NUCLEOTIDE SEQUENCE [LARGE SCALE GENOMIC DNA]</scope>
    <source>
        <strain evidence="10">ATCC 14091 / BCRC 22168 / CBS 111 / JCM 3599 / NBRC 0793 / NRRL Y-1031 F-60-10</strain>
    </source>
</reference>
<dbReference type="InterPro" id="IPR043151">
    <property type="entry name" value="BAH_sf"/>
</dbReference>
<comment type="caution">
    <text evidence="9">The sequence shown here is derived from an EMBL/GenBank/DDBJ whole genome shotgun (WGS) entry which is preliminary data.</text>
</comment>
<dbReference type="Gene3D" id="3.30.40.10">
    <property type="entry name" value="Zinc/RING finger domain, C3HC4 (zinc finger)"/>
    <property type="match status" value="2"/>
</dbReference>
<keyword evidence="2 4" id="KW-0863">Zinc-finger</keyword>
<dbReference type="SUPFAM" id="SSF46689">
    <property type="entry name" value="Homeodomain-like"/>
    <property type="match status" value="1"/>
</dbReference>
<dbReference type="SMART" id="SM00717">
    <property type="entry name" value="SANT"/>
    <property type="match status" value="1"/>
</dbReference>
<evidence type="ECO:0000256" key="5">
    <source>
        <dbReference type="SAM" id="MobiDB-lite"/>
    </source>
</evidence>
<dbReference type="InterPro" id="IPR029617">
    <property type="entry name" value="Snt2"/>
</dbReference>
<dbReference type="InterPro" id="IPR011011">
    <property type="entry name" value="Znf_FYVE_PHD"/>
</dbReference>
<feature type="domain" description="BAH" evidence="7">
    <location>
        <begin position="147"/>
        <end position="293"/>
    </location>
</feature>
<dbReference type="STRING" id="1206466.K0KKB6"/>
<dbReference type="InterPro" id="IPR001005">
    <property type="entry name" value="SANT/Myb"/>
</dbReference>
<evidence type="ECO:0000256" key="1">
    <source>
        <dbReference type="ARBA" id="ARBA00022723"/>
    </source>
</evidence>
<dbReference type="EMBL" id="CAIF01000206">
    <property type="protein sequence ID" value="CCH45665.1"/>
    <property type="molecule type" value="Genomic_DNA"/>
</dbReference>
<evidence type="ECO:0000259" key="8">
    <source>
        <dbReference type="PROSITE" id="PS51293"/>
    </source>
</evidence>
<accession>K0KKB6</accession>
<dbReference type="FunCoup" id="K0KKB6">
    <property type="interactions" value="66"/>
</dbReference>
<dbReference type="PANTHER" id="PTHR47672:SF1">
    <property type="entry name" value="E3 UBIQUITIN-PROTEIN LIGASE SNT2"/>
    <property type="match status" value="1"/>
</dbReference>
<dbReference type="GO" id="GO:0048189">
    <property type="term" value="C:Lid2 complex"/>
    <property type="evidence" value="ECO:0007669"/>
    <property type="project" value="TreeGrafter"/>
</dbReference>
<dbReference type="SUPFAM" id="SSF57903">
    <property type="entry name" value="FYVE/PHD zinc finger"/>
    <property type="match status" value="2"/>
</dbReference>
<dbReference type="CDD" id="cd15498">
    <property type="entry name" value="PHD2_Snt2p_like"/>
    <property type="match status" value="1"/>
</dbReference>
<feature type="region of interest" description="Disordered" evidence="5">
    <location>
        <begin position="841"/>
        <end position="920"/>
    </location>
</feature>
<dbReference type="GO" id="GO:0036205">
    <property type="term" value="P:histone catabolic process"/>
    <property type="evidence" value="ECO:0007669"/>
    <property type="project" value="TreeGrafter"/>
</dbReference>
<feature type="compositionally biased region" description="Basic and acidic residues" evidence="5">
    <location>
        <begin position="1494"/>
        <end position="1535"/>
    </location>
</feature>